<dbReference type="Proteomes" id="UP000663760">
    <property type="component" value="Chromosome 5"/>
</dbReference>
<dbReference type="EMBL" id="LR743592">
    <property type="protein sequence ID" value="CAA2620442.1"/>
    <property type="molecule type" value="Genomic_DNA"/>
</dbReference>
<reference evidence="2" key="1">
    <citation type="submission" date="2020-02" db="EMBL/GenBank/DDBJ databases">
        <authorList>
            <person name="Scholz U."/>
            <person name="Mascher M."/>
            <person name="Fiebig A."/>
        </authorList>
    </citation>
    <scope>NUCLEOTIDE SEQUENCE</scope>
</reference>
<proteinExistence type="predicted"/>
<evidence type="ECO:0000313" key="2">
    <source>
        <dbReference type="EMBL" id="CAA7396514.1"/>
    </source>
</evidence>
<organism evidence="2 3">
    <name type="scientific">Spirodela intermedia</name>
    <name type="common">Intermediate duckweed</name>
    <dbReference type="NCBI Taxonomy" id="51605"/>
    <lineage>
        <taxon>Eukaryota</taxon>
        <taxon>Viridiplantae</taxon>
        <taxon>Streptophyta</taxon>
        <taxon>Embryophyta</taxon>
        <taxon>Tracheophyta</taxon>
        <taxon>Spermatophyta</taxon>
        <taxon>Magnoliopsida</taxon>
        <taxon>Liliopsida</taxon>
        <taxon>Araceae</taxon>
        <taxon>Lemnoideae</taxon>
        <taxon>Spirodela</taxon>
    </lineage>
</organism>
<accession>A0A7I8KH91</accession>
<evidence type="ECO:0000313" key="1">
    <source>
        <dbReference type="EMBL" id="CAA2620442.1"/>
    </source>
</evidence>
<dbReference type="AlphaFoldDB" id="A0A7I8KH91"/>
<dbReference type="EMBL" id="LR746268">
    <property type="protein sequence ID" value="CAA7396514.1"/>
    <property type="molecule type" value="Genomic_DNA"/>
</dbReference>
<dbReference type="OrthoDB" id="1719918at2759"/>
<evidence type="ECO:0000313" key="3">
    <source>
        <dbReference type="Proteomes" id="UP000663760"/>
    </source>
</evidence>
<name>A0A7I8KH91_SPIIN</name>
<protein>
    <submittedName>
        <fullName evidence="2">Uncharacterized protein</fullName>
    </submittedName>
</protein>
<gene>
    <name evidence="1" type="ORF">SI7747_05006611</name>
    <name evidence="2" type="ORF">SI8410_05007177</name>
</gene>
<keyword evidence="3" id="KW-1185">Reference proteome</keyword>
<sequence length="100" mass="11409">MTELLRLHDGSSATNELIHRNRTLATPSKFDALTLSLEQYDDLDKMSLDETIGLLSVHELRLKEHELGEEEQTLLATALSKLKISTEEESSSRRRGRHHN</sequence>